<reference evidence="1" key="2">
    <citation type="submission" date="2020-06" db="EMBL/GenBank/DDBJ databases">
        <authorList>
            <person name="Sheffer M."/>
        </authorList>
    </citation>
    <scope>NUCLEOTIDE SEQUENCE</scope>
</reference>
<proteinExistence type="predicted"/>
<evidence type="ECO:0000313" key="1">
    <source>
        <dbReference type="EMBL" id="KAF8791455.1"/>
    </source>
</evidence>
<sequence>MSRYQLTGIQQRCCRIPKSKMTGVCDTLPPLDSKLYKNPNSSHKVSLVDQPKICSTLPSIRDENVLTELASRGIKLTDVEKDTPPIRVLLGADAILGLGSKSQVVNMVTLTLQNIELPKIWNLYVLDIKDPIERKNKTLLEKVTMTHFRGTLKIREDGRYEVALAWLSTFPSVYDKHDLSVRPEDRDFLRFLWWNTKDQSKLGFFRHCQVVFGVTSGPFLLNASIRHHLNSTEFQTEFLQPKVEKLKKGFHVDNLTTSLESIEELKEFKMQTMKIMNFVSFELRWWAHTGIENKEIQNVLGLKWDAKNDELYCVNPKIDKELNETDTEKKLLSIVNSIYDTLGFISLTTLLPKLLLQEAWPNKVDWDEELPDVISDGRNI</sequence>
<dbReference type="PANTHER" id="PTHR47331">
    <property type="entry name" value="PHD-TYPE DOMAIN-CONTAINING PROTEIN"/>
    <property type="match status" value="1"/>
</dbReference>
<dbReference type="Pfam" id="PF05380">
    <property type="entry name" value="Peptidase_A17"/>
    <property type="match status" value="1"/>
</dbReference>
<dbReference type="AlphaFoldDB" id="A0A8T0FM40"/>
<organism evidence="1 2">
    <name type="scientific">Argiope bruennichi</name>
    <name type="common">Wasp spider</name>
    <name type="synonym">Aranea bruennichi</name>
    <dbReference type="NCBI Taxonomy" id="94029"/>
    <lineage>
        <taxon>Eukaryota</taxon>
        <taxon>Metazoa</taxon>
        <taxon>Ecdysozoa</taxon>
        <taxon>Arthropoda</taxon>
        <taxon>Chelicerata</taxon>
        <taxon>Arachnida</taxon>
        <taxon>Araneae</taxon>
        <taxon>Araneomorphae</taxon>
        <taxon>Entelegynae</taxon>
        <taxon>Araneoidea</taxon>
        <taxon>Araneidae</taxon>
        <taxon>Argiope</taxon>
    </lineage>
</organism>
<protein>
    <submittedName>
        <fullName evidence="1">Uncharacterized protein</fullName>
    </submittedName>
</protein>
<comment type="caution">
    <text evidence="1">The sequence shown here is derived from an EMBL/GenBank/DDBJ whole genome shotgun (WGS) entry which is preliminary data.</text>
</comment>
<evidence type="ECO:0000313" key="2">
    <source>
        <dbReference type="Proteomes" id="UP000807504"/>
    </source>
</evidence>
<dbReference type="InterPro" id="IPR008042">
    <property type="entry name" value="Retrotrans_Pao"/>
</dbReference>
<dbReference type="EMBL" id="JABXBU010000011">
    <property type="protein sequence ID" value="KAF8791455.1"/>
    <property type="molecule type" value="Genomic_DNA"/>
</dbReference>
<gene>
    <name evidence="1" type="ORF">HNY73_006314</name>
</gene>
<reference evidence="1" key="1">
    <citation type="journal article" date="2020" name="bioRxiv">
        <title>Chromosome-level reference genome of the European wasp spider Argiope bruennichi: a resource for studies on range expansion and evolutionary adaptation.</title>
        <authorList>
            <person name="Sheffer M.M."/>
            <person name="Hoppe A."/>
            <person name="Krehenwinkel H."/>
            <person name="Uhl G."/>
            <person name="Kuss A.W."/>
            <person name="Jensen L."/>
            <person name="Jensen C."/>
            <person name="Gillespie R.G."/>
            <person name="Hoff K.J."/>
            <person name="Prost S."/>
        </authorList>
    </citation>
    <scope>NUCLEOTIDE SEQUENCE</scope>
</reference>
<dbReference type="Proteomes" id="UP000807504">
    <property type="component" value="Unassembled WGS sequence"/>
</dbReference>
<accession>A0A8T0FM40</accession>
<keyword evidence="2" id="KW-1185">Reference proteome</keyword>
<name>A0A8T0FM40_ARGBR</name>